<sequence length="238" mass="26833">MHIGLLQCDDISPAIAKEHGNYPEMYQRLLRQADPALTFETWRIHEDELPDSLDDADVWLISGSKASVYDGHDWIAPLEEFVRCLWVARRPLVGICFGHQLIAQALGGRVEKSARGWGVGVSFNAVTMQMPWMEPWQKGLDLVVSHRDQVVELPAAAEVLAESSFCPSYMLQYDDCFLSVQGHPEFTRACGGALMNQKQNILPGNVYRAGMNSLLAEIDDTLMARWIVGFMRYAHEHE</sequence>
<feature type="domain" description="Glutamine amidotransferase" evidence="1">
    <location>
        <begin position="30"/>
        <end position="191"/>
    </location>
</feature>
<protein>
    <submittedName>
        <fullName evidence="2">GMP synthase</fullName>
    </submittedName>
</protein>
<evidence type="ECO:0000313" key="3">
    <source>
        <dbReference type="Proteomes" id="UP001165678"/>
    </source>
</evidence>
<dbReference type="RefSeq" id="WP_250935748.1">
    <property type="nucleotide sequence ID" value="NZ_JAMLJK010000001.1"/>
</dbReference>
<dbReference type="SUPFAM" id="SSF52317">
    <property type="entry name" value="Class I glutamine amidotransferase-like"/>
    <property type="match status" value="1"/>
</dbReference>
<dbReference type="PANTHER" id="PTHR42695">
    <property type="entry name" value="GLUTAMINE AMIDOTRANSFERASE YLR126C-RELATED"/>
    <property type="match status" value="1"/>
</dbReference>
<accession>A0AA42CT22</accession>
<evidence type="ECO:0000313" key="2">
    <source>
        <dbReference type="EMBL" id="MCX2522636.1"/>
    </source>
</evidence>
<dbReference type="InterPro" id="IPR029062">
    <property type="entry name" value="Class_I_gatase-like"/>
</dbReference>
<dbReference type="Pfam" id="PF00117">
    <property type="entry name" value="GATase"/>
    <property type="match status" value="1"/>
</dbReference>
<keyword evidence="3" id="KW-1185">Reference proteome</keyword>
<dbReference type="AlphaFoldDB" id="A0AA42CT22"/>
<dbReference type="GO" id="GO:0005829">
    <property type="term" value="C:cytosol"/>
    <property type="evidence" value="ECO:0007669"/>
    <property type="project" value="TreeGrafter"/>
</dbReference>
<organism evidence="2 3">
    <name type="scientific">Larsenimonas rhizosphaerae</name>
    <dbReference type="NCBI Taxonomy" id="2944682"/>
    <lineage>
        <taxon>Bacteria</taxon>
        <taxon>Pseudomonadati</taxon>
        <taxon>Pseudomonadota</taxon>
        <taxon>Gammaproteobacteria</taxon>
        <taxon>Oceanospirillales</taxon>
        <taxon>Halomonadaceae</taxon>
        <taxon>Larsenimonas</taxon>
    </lineage>
</organism>
<dbReference type="InterPro" id="IPR017926">
    <property type="entry name" value="GATASE"/>
</dbReference>
<comment type="caution">
    <text evidence="2">The sequence shown here is derived from an EMBL/GenBank/DDBJ whole genome shotgun (WGS) entry which is preliminary data.</text>
</comment>
<gene>
    <name evidence="2" type="ORF">OQ287_00065</name>
</gene>
<dbReference type="PANTHER" id="PTHR42695:SF5">
    <property type="entry name" value="GLUTAMINE AMIDOTRANSFERASE YLR126C-RELATED"/>
    <property type="match status" value="1"/>
</dbReference>
<dbReference type="CDD" id="cd01741">
    <property type="entry name" value="GATase1_1"/>
    <property type="match status" value="1"/>
</dbReference>
<evidence type="ECO:0000259" key="1">
    <source>
        <dbReference type="Pfam" id="PF00117"/>
    </source>
</evidence>
<dbReference type="EMBL" id="JAPIVE010000001">
    <property type="protein sequence ID" value="MCX2522636.1"/>
    <property type="molecule type" value="Genomic_DNA"/>
</dbReference>
<dbReference type="PROSITE" id="PS51273">
    <property type="entry name" value="GATASE_TYPE_1"/>
    <property type="match status" value="1"/>
</dbReference>
<dbReference type="Gene3D" id="3.40.50.880">
    <property type="match status" value="1"/>
</dbReference>
<reference evidence="2" key="1">
    <citation type="submission" date="2022-11" db="EMBL/GenBank/DDBJ databases">
        <title>Larsenimonas rhizosphaerae sp. nov., isolated from a tidal mudflat.</title>
        <authorList>
            <person name="Lee S.D."/>
            <person name="Kim I.S."/>
        </authorList>
    </citation>
    <scope>NUCLEOTIDE SEQUENCE</scope>
    <source>
        <strain evidence="2">GH2-1</strain>
    </source>
</reference>
<dbReference type="InterPro" id="IPR044992">
    <property type="entry name" value="ChyE-like"/>
</dbReference>
<proteinExistence type="predicted"/>
<dbReference type="Proteomes" id="UP001165678">
    <property type="component" value="Unassembled WGS sequence"/>
</dbReference>
<name>A0AA42CT22_9GAMM</name>